<dbReference type="InterPro" id="IPR043504">
    <property type="entry name" value="Peptidase_S1_PA_chymotrypsin"/>
</dbReference>
<name>A0A397V2G2_9GLOM</name>
<organism evidence="1 2">
    <name type="scientific">Gigaspora rosea</name>
    <dbReference type="NCBI Taxonomy" id="44941"/>
    <lineage>
        <taxon>Eukaryota</taxon>
        <taxon>Fungi</taxon>
        <taxon>Fungi incertae sedis</taxon>
        <taxon>Mucoromycota</taxon>
        <taxon>Glomeromycotina</taxon>
        <taxon>Glomeromycetes</taxon>
        <taxon>Diversisporales</taxon>
        <taxon>Gigasporaceae</taxon>
        <taxon>Gigaspora</taxon>
    </lineage>
</organism>
<dbReference type="AlphaFoldDB" id="A0A397V2G2"/>
<accession>A0A397V2G2</accession>
<sequence length="258" mass="28234">MVITSNGSTILQRNNIDGTPAYRAPEKIKKTKENEVNIRAYPIGKLFIIDENGRAKSCTASVINTDNGNIGLTAAHCLVKDDGTRFDTLYFSPGYDSGATGPLDIIDVKDVAVPYTFLVDHVTNDYGLASFVFDDPDGGNATLQDYTGALGWRFDIENNTLTNIFGYPNSGTLENCTKNGLFLCEWQGHVLKDDEDYIVSDVDIGQGASGAPFIYQYNISTNLGYVYATFNSYDRANDDSLGTIYNSTIFLGLISRLS</sequence>
<protein>
    <recommendedName>
        <fullName evidence="3">Trypsin-like cysteine/serine peptidase domain-containing protein</fullName>
    </recommendedName>
</protein>
<keyword evidence="2" id="KW-1185">Reference proteome</keyword>
<dbReference type="SUPFAM" id="SSF50494">
    <property type="entry name" value="Trypsin-like serine proteases"/>
    <property type="match status" value="1"/>
</dbReference>
<evidence type="ECO:0008006" key="3">
    <source>
        <dbReference type="Google" id="ProtNLM"/>
    </source>
</evidence>
<proteinExistence type="predicted"/>
<dbReference type="OrthoDB" id="10037376at2759"/>
<evidence type="ECO:0000313" key="1">
    <source>
        <dbReference type="EMBL" id="RIB14123.1"/>
    </source>
</evidence>
<dbReference type="InterPro" id="IPR009003">
    <property type="entry name" value="Peptidase_S1_PA"/>
</dbReference>
<dbReference type="Gene3D" id="2.40.10.10">
    <property type="entry name" value="Trypsin-like serine proteases"/>
    <property type="match status" value="1"/>
</dbReference>
<reference evidence="1 2" key="1">
    <citation type="submission" date="2018-06" db="EMBL/GenBank/DDBJ databases">
        <title>Comparative genomics reveals the genomic features of Rhizophagus irregularis, R. cerebriforme, R. diaphanum and Gigaspora rosea, and their symbiotic lifestyle signature.</title>
        <authorList>
            <person name="Morin E."/>
            <person name="San Clemente H."/>
            <person name="Chen E.C.H."/>
            <person name="De La Providencia I."/>
            <person name="Hainaut M."/>
            <person name="Kuo A."/>
            <person name="Kohler A."/>
            <person name="Murat C."/>
            <person name="Tang N."/>
            <person name="Roy S."/>
            <person name="Loubradou J."/>
            <person name="Henrissat B."/>
            <person name="Grigoriev I.V."/>
            <person name="Corradi N."/>
            <person name="Roux C."/>
            <person name="Martin F.M."/>
        </authorList>
    </citation>
    <scope>NUCLEOTIDE SEQUENCE [LARGE SCALE GENOMIC DNA]</scope>
    <source>
        <strain evidence="1 2">DAOM 194757</strain>
    </source>
</reference>
<dbReference type="Proteomes" id="UP000266673">
    <property type="component" value="Unassembled WGS sequence"/>
</dbReference>
<dbReference type="EMBL" id="QKWP01000861">
    <property type="protein sequence ID" value="RIB14123.1"/>
    <property type="molecule type" value="Genomic_DNA"/>
</dbReference>
<comment type="caution">
    <text evidence="1">The sequence shown here is derived from an EMBL/GenBank/DDBJ whole genome shotgun (WGS) entry which is preliminary data.</text>
</comment>
<gene>
    <name evidence="1" type="ORF">C2G38_2248452</name>
</gene>
<evidence type="ECO:0000313" key="2">
    <source>
        <dbReference type="Proteomes" id="UP000266673"/>
    </source>
</evidence>